<feature type="domain" description="ATPase AAA-type core" evidence="1">
    <location>
        <begin position="275"/>
        <end position="395"/>
    </location>
</feature>
<evidence type="ECO:0000313" key="2">
    <source>
        <dbReference type="EMBL" id="QYS95721.1"/>
    </source>
</evidence>
<dbReference type="GO" id="GO:1990275">
    <property type="term" value="F:preribosome binding"/>
    <property type="evidence" value="ECO:0007669"/>
    <property type="project" value="TreeGrafter"/>
</dbReference>
<dbReference type="AlphaFoldDB" id="A0A8G0L4M1"/>
<dbReference type="Gene3D" id="3.40.50.300">
    <property type="entry name" value="P-loop containing nucleotide triphosphate hydrolases"/>
    <property type="match status" value="1"/>
</dbReference>
<name>A0A8G0L4M1_9HYPO</name>
<evidence type="ECO:0000259" key="1">
    <source>
        <dbReference type="Pfam" id="PF00004"/>
    </source>
</evidence>
<dbReference type="GO" id="GO:0005524">
    <property type="term" value="F:ATP binding"/>
    <property type="evidence" value="ECO:0007669"/>
    <property type="project" value="InterPro"/>
</dbReference>
<dbReference type="PANTHER" id="PTHR23077:SF132">
    <property type="entry name" value="ATP-DEPENDENT ZN PROTEASE"/>
    <property type="match status" value="1"/>
</dbReference>
<keyword evidence="3" id="KW-1185">Reference proteome</keyword>
<evidence type="ECO:0000313" key="3">
    <source>
        <dbReference type="Proteomes" id="UP000826661"/>
    </source>
</evidence>
<dbReference type="PANTHER" id="PTHR23077">
    <property type="entry name" value="AAA-FAMILY ATPASE"/>
    <property type="match status" value="1"/>
</dbReference>
<protein>
    <submittedName>
        <fullName evidence="2">ATPase_AAA_core domain-containing protein</fullName>
    </submittedName>
</protein>
<dbReference type="CDD" id="cd19481">
    <property type="entry name" value="RecA-like_protease"/>
    <property type="match status" value="1"/>
</dbReference>
<proteinExistence type="predicted"/>
<reference evidence="2 3" key="1">
    <citation type="journal article" date="2021" name="BMC Genomics">
        <title>Telomere-to-telomere genome assembly of asparaginase-producing Trichoderma simmonsii.</title>
        <authorList>
            <person name="Chung D."/>
            <person name="Kwon Y.M."/>
            <person name="Yang Y."/>
        </authorList>
    </citation>
    <scope>NUCLEOTIDE SEQUENCE [LARGE SCALE GENOMIC DNA]</scope>
    <source>
        <strain evidence="2 3">GH-Sj1</strain>
    </source>
</reference>
<dbReference type="GO" id="GO:0016887">
    <property type="term" value="F:ATP hydrolysis activity"/>
    <property type="evidence" value="ECO:0007669"/>
    <property type="project" value="InterPro"/>
</dbReference>
<dbReference type="Pfam" id="PF00004">
    <property type="entry name" value="AAA"/>
    <property type="match status" value="1"/>
</dbReference>
<accession>A0A8G0L4M1</accession>
<dbReference type="InterPro" id="IPR050168">
    <property type="entry name" value="AAA_ATPase_domain"/>
</dbReference>
<dbReference type="InterPro" id="IPR027417">
    <property type="entry name" value="P-loop_NTPase"/>
</dbReference>
<dbReference type="EMBL" id="CP075865">
    <property type="protein sequence ID" value="QYS95721.1"/>
    <property type="molecule type" value="Genomic_DNA"/>
</dbReference>
<dbReference type="SUPFAM" id="SSF52540">
    <property type="entry name" value="P-loop containing nucleoside triphosphate hydrolases"/>
    <property type="match status" value="1"/>
</dbReference>
<dbReference type="GO" id="GO:0003723">
    <property type="term" value="F:RNA binding"/>
    <property type="evidence" value="ECO:0007669"/>
    <property type="project" value="TreeGrafter"/>
</dbReference>
<dbReference type="InterPro" id="IPR003959">
    <property type="entry name" value="ATPase_AAA_core"/>
</dbReference>
<organism evidence="2 3">
    <name type="scientific">Trichoderma simmonsii</name>
    <dbReference type="NCBI Taxonomy" id="1491479"/>
    <lineage>
        <taxon>Eukaryota</taxon>
        <taxon>Fungi</taxon>
        <taxon>Dikarya</taxon>
        <taxon>Ascomycota</taxon>
        <taxon>Pezizomycotina</taxon>
        <taxon>Sordariomycetes</taxon>
        <taxon>Hypocreomycetidae</taxon>
        <taxon>Hypocreales</taxon>
        <taxon>Hypocreaceae</taxon>
        <taxon>Trichoderma</taxon>
    </lineage>
</organism>
<sequence length="521" mass="59018">MSSSLLSPSDFLTWPSLHFPTQTEPIIISSIEPKAMDGAARRNRDPLESMDAHESHDETTRQFFSHTSAKRVNTDAAIAKALRQQYPNLSVSIAPADSCNLLAYASGGHASFTPVGSDDDDSHVPSSLSWKIYVPPSRRMDGDLGVIAKNVLFEKYLFQWKDKDFIVYLVSGRDGSGAYPTLTNFFVLSTREELAEQLILAAGRWTSELHEEIWVFDGGYWSKSAELYQSAMKSSWENVILDEDMKKALIEDHMSFFRSRATYARLKVPWKRGIIYYGPPGNGKTISIKATMNMLYHLKQPVTTLYVRSLKSFFGPERSIAMVFAKAREFAPCYLVFEDLDTIVTDDVRSYFLNEVDGLKSNDGIFMIGSTNHLERLDPGISKRPSRFDRKYLFPDPDFDQRVAYCQFWQKKLADNKSISFPDKLCTAIAEITNDFSFAYMQEAFVAALLAIARNEQPGDGEDDDAEDEAMVMTMDLADNEWVKVLDRPVEESPELDELALWVEIKKQVAILREGMDEKTA</sequence>
<dbReference type="GO" id="GO:0005634">
    <property type="term" value="C:nucleus"/>
    <property type="evidence" value="ECO:0007669"/>
    <property type="project" value="TreeGrafter"/>
</dbReference>
<dbReference type="Proteomes" id="UP000826661">
    <property type="component" value="Chromosome II"/>
</dbReference>
<gene>
    <name evidence="2" type="ORF">H0G86_002996</name>
</gene>
<dbReference type="GO" id="GO:0042254">
    <property type="term" value="P:ribosome biogenesis"/>
    <property type="evidence" value="ECO:0007669"/>
    <property type="project" value="TreeGrafter"/>
</dbReference>